<dbReference type="OrthoDB" id="9782128at2"/>
<evidence type="ECO:0000256" key="2">
    <source>
        <dbReference type="PIRSR" id="PIRSR613078-2"/>
    </source>
</evidence>
<dbReference type="Pfam" id="PF00300">
    <property type="entry name" value="His_Phos_1"/>
    <property type="match status" value="1"/>
</dbReference>
<feature type="binding site" evidence="2">
    <location>
        <position position="56"/>
    </location>
    <ligand>
        <name>substrate</name>
    </ligand>
</feature>
<sequence>MEILLIRHGESEDDILGVHSNDHSLTPKGVEQAYLMANRVKSKFPPDFVWSSTLKRASKTAEILAETTTSPLQYLDDLREIQNGSLKGKLISEVGYPVDLKPYEKLGGSGESKIEFRARGERVLSLILDKSQSYQRIAIVSHGGMISMLMQSLLNLPMMNNNVFFITGNTGIHLLELSDNRQFIHLMNSMTHLEHLTII</sequence>
<organism evidence="3 4">
    <name type="scientific">Marininema mesophilum</name>
    <dbReference type="NCBI Taxonomy" id="1048340"/>
    <lineage>
        <taxon>Bacteria</taxon>
        <taxon>Bacillati</taxon>
        <taxon>Bacillota</taxon>
        <taxon>Bacilli</taxon>
        <taxon>Bacillales</taxon>
        <taxon>Thermoactinomycetaceae</taxon>
        <taxon>Marininema</taxon>
    </lineage>
</organism>
<gene>
    <name evidence="3" type="ORF">SAMN05444487_11146</name>
</gene>
<protein>
    <submittedName>
        <fullName evidence="3">2,3-bisphosphoglycerate-dependent phosphoglycerate mutase</fullName>
    </submittedName>
</protein>
<proteinExistence type="predicted"/>
<dbReference type="EMBL" id="FNNQ01000011">
    <property type="protein sequence ID" value="SDX16203.1"/>
    <property type="molecule type" value="Genomic_DNA"/>
</dbReference>
<dbReference type="RefSeq" id="WP_091740792.1">
    <property type="nucleotide sequence ID" value="NZ_FNNQ01000011.1"/>
</dbReference>
<dbReference type="InterPro" id="IPR029033">
    <property type="entry name" value="His_PPase_superfam"/>
</dbReference>
<dbReference type="InterPro" id="IPR013078">
    <property type="entry name" value="His_Pase_superF_clade-1"/>
</dbReference>
<name>A0A1H2ZFD5_9BACL</name>
<dbReference type="PANTHER" id="PTHR48100">
    <property type="entry name" value="BROAD-SPECIFICITY PHOSPHATASE YOR283W-RELATED"/>
    <property type="match status" value="1"/>
</dbReference>
<feature type="active site" description="Proton donor/acceptor" evidence="1">
    <location>
        <position position="80"/>
    </location>
</feature>
<reference evidence="3 4" key="1">
    <citation type="submission" date="2016-10" db="EMBL/GenBank/DDBJ databases">
        <authorList>
            <person name="de Groot N.N."/>
        </authorList>
    </citation>
    <scope>NUCLEOTIDE SEQUENCE [LARGE SCALE GENOMIC DNA]</scope>
    <source>
        <strain evidence="3 4">DSM 45610</strain>
    </source>
</reference>
<dbReference type="STRING" id="1048340.SAMN05444487_11146"/>
<dbReference type="GO" id="GO:0016791">
    <property type="term" value="F:phosphatase activity"/>
    <property type="evidence" value="ECO:0007669"/>
    <property type="project" value="TreeGrafter"/>
</dbReference>
<dbReference type="InterPro" id="IPR050275">
    <property type="entry name" value="PGM_Phosphatase"/>
</dbReference>
<keyword evidence="4" id="KW-1185">Reference proteome</keyword>
<dbReference type="Gene3D" id="3.40.50.1240">
    <property type="entry name" value="Phosphoglycerate mutase-like"/>
    <property type="match status" value="1"/>
</dbReference>
<dbReference type="SMART" id="SM00855">
    <property type="entry name" value="PGAM"/>
    <property type="match status" value="1"/>
</dbReference>
<dbReference type="AlphaFoldDB" id="A0A1H2ZFD5"/>
<accession>A0A1H2ZFD5</accession>
<evidence type="ECO:0000313" key="4">
    <source>
        <dbReference type="Proteomes" id="UP000198534"/>
    </source>
</evidence>
<evidence type="ECO:0000313" key="3">
    <source>
        <dbReference type="EMBL" id="SDX16203.1"/>
    </source>
</evidence>
<feature type="active site" description="Tele-phosphohistidine intermediate" evidence="1">
    <location>
        <position position="8"/>
    </location>
</feature>
<dbReference type="SUPFAM" id="SSF53254">
    <property type="entry name" value="Phosphoglycerate mutase-like"/>
    <property type="match status" value="1"/>
</dbReference>
<dbReference type="CDD" id="cd07067">
    <property type="entry name" value="HP_PGM_like"/>
    <property type="match status" value="1"/>
</dbReference>
<dbReference type="Proteomes" id="UP000198534">
    <property type="component" value="Unassembled WGS sequence"/>
</dbReference>
<evidence type="ECO:0000256" key="1">
    <source>
        <dbReference type="PIRSR" id="PIRSR613078-1"/>
    </source>
</evidence>